<evidence type="ECO:0000313" key="2">
    <source>
        <dbReference type="EMBL" id="KAK3091137.1"/>
    </source>
</evidence>
<keyword evidence="3" id="KW-1185">Reference proteome</keyword>
<accession>A0AA89C1S6</accession>
<feature type="region of interest" description="Disordered" evidence="1">
    <location>
        <begin position="61"/>
        <end position="86"/>
    </location>
</feature>
<gene>
    <name evidence="2" type="ORF">FSP39_017386</name>
</gene>
<sequence length="318" mass="36957">MKRITGSVEYVIILCRKRSRQEVGKNSAKLTCCKYKMGKIGKPQKSRKNKKLKKFEGYDFETMNENRRGKGNLAPNDDDNQEIPGKVQFMIDRKPDLKKVKKKRKKPKTNVKIKGKKAVDVMEKGMTRPMKPAPVFNQGKKESDKQFLKRVEIETQRVLMKSKLSEKFKVDMDELESGNVKRRKKGMSENKKKRLNEKKAKKQEKRKVLQEDRDEDSKFQDRVGFGEVVMAPPTLTAKPRKSEQKLNRPGKKSLLLKEIIADNATVNPDSVKRANSRSVGQTLKRKKMSMAQQSIMDSERERVIDLYRQYKAEKYKVS</sequence>
<feature type="compositionally biased region" description="Basic and acidic residues" evidence="1">
    <location>
        <begin position="206"/>
        <end position="221"/>
    </location>
</feature>
<feature type="region of interest" description="Disordered" evidence="1">
    <location>
        <begin position="270"/>
        <end position="294"/>
    </location>
</feature>
<dbReference type="PANTHER" id="PTHR21838:SF2">
    <property type="entry name" value="COILED-COIL DOMAIN-CONTAINING PROTEIN 137"/>
    <property type="match status" value="1"/>
</dbReference>
<protein>
    <recommendedName>
        <fullName evidence="4">Coiled-coil domain-containing protein 137</fullName>
    </recommendedName>
</protein>
<feature type="compositionally biased region" description="Basic residues" evidence="1">
    <location>
        <begin position="180"/>
        <end position="205"/>
    </location>
</feature>
<evidence type="ECO:0008006" key="4">
    <source>
        <dbReference type="Google" id="ProtNLM"/>
    </source>
</evidence>
<evidence type="ECO:0000256" key="1">
    <source>
        <dbReference type="SAM" id="MobiDB-lite"/>
    </source>
</evidence>
<dbReference type="InterPro" id="IPR026680">
    <property type="entry name" value="CCDC137"/>
</dbReference>
<reference evidence="2" key="1">
    <citation type="submission" date="2019-08" db="EMBL/GenBank/DDBJ databases">
        <title>The improved chromosome-level genome for the pearl oyster Pinctada fucata martensii using PacBio sequencing and Hi-C.</title>
        <authorList>
            <person name="Zheng Z."/>
        </authorList>
    </citation>
    <scope>NUCLEOTIDE SEQUENCE</scope>
    <source>
        <strain evidence="2">ZZ-2019</strain>
        <tissue evidence="2">Adductor muscle</tissue>
    </source>
</reference>
<name>A0AA89C1S6_PINIB</name>
<dbReference type="AlphaFoldDB" id="A0AA89C1S6"/>
<comment type="caution">
    <text evidence="2">The sequence shown here is derived from an EMBL/GenBank/DDBJ whole genome shotgun (WGS) entry which is preliminary data.</text>
</comment>
<feature type="region of interest" description="Disordered" evidence="1">
    <location>
        <begin position="172"/>
        <end position="250"/>
    </location>
</feature>
<proteinExistence type="predicted"/>
<dbReference type="GO" id="GO:0005634">
    <property type="term" value="C:nucleus"/>
    <property type="evidence" value="ECO:0007669"/>
    <property type="project" value="TreeGrafter"/>
</dbReference>
<dbReference type="PANTHER" id="PTHR21838">
    <property type="entry name" value="COILED-COIL DOMAIN-CONTAINING PROTEIN 137"/>
    <property type="match status" value="1"/>
</dbReference>
<dbReference type="EMBL" id="VSWD01000010">
    <property type="protein sequence ID" value="KAK3091137.1"/>
    <property type="molecule type" value="Genomic_DNA"/>
</dbReference>
<dbReference type="Proteomes" id="UP001186944">
    <property type="component" value="Unassembled WGS sequence"/>
</dbReference>
<evidence type="ECO:0000313" key="3">
    <source>
        <dbReference type="Proteomes" id="UP001186944"/>
    </source>
</evidence>
<organism evidence="2 3">
    <name type="scientific">Pinctada imbricata</name>
    <name type="common">Atlantic pearl-oyster</name>
    <name type="synonym">Pinctada martensii</name>
    <dbReference type="NCBI Taxonomy" id="66713"/>
    <lineage>
        <taxon>Eukaryota</taxon>
        <taxon>Metazoa</taxon>
        <taxon>Spiralia</taxon>
        <taxon>Lophotrochozoa</taxon>
        <taxon>Mollusca</taxon>
        <taxon>Bivalvia</taxon>
        <taxon>Autobranchia</taxon>
        <taxon>Pteriomorphia</taxon>
        <taxon>Pterioida</taxon>
        <taxon>Pterioidea</taxon>
        <taxon>Pteriidae</taxon>
        <taxon>Pinctada</taxon>
    </lineage>
</organism>